<dbReference type="Pfam" id="PF13475">
    <property type="entry name" value="DUF4116"/>
    <property type="match status" value="2"/>
</dbReference>
<sequence>MAHRPRRFTDLLQDWSELLNEAAEAWEDKSVVLAAVSSCGWALRYASEELKNDQDVALAAVQQNGLALQFASPALRAQRALALAAVAQCGRAFAFAAEELRRERSFVLAAAGRNGHVLKYVEEALQDEEVVQQAIEQCGSALSDVLGDAFEESSRQKKIKHVLLDKACIGRTPEKAPSSAFCQEQIPNICFFGLDTDTSSAPGARGVQRALGPAGAGLLEMAALGLPVPRGFCLTDGAQWGEAKMALRQLEAELGGWSWRVRGPLLLSLRNGQTEISNLGLTDEIALQLATEGISYENANCAWDSYRRLVVSYAKTVHRLSAEPFDAELSKLKDQLATKDHLGGRLEDWQLPTRELEKLVETYKLIFEDQTGEAFPQDPAAPPQSGGELDPEVQFKKSLAALEGTVIVESMVFGNYDFDSGVGVLQLQEPGLNGAWLPKAQREDLPERPRRSLSKQHSQDWAKANAISESVRETEFLSLEEKFLPVCAGLAHCKDDVLLKAHLQVDAVHFAVQQGRLWLLGPAPTSPASASTASGGSECSRLGSVRGERIDGFVEIDCGGWRWDIEHDRNFLFTKGEGERGSTKSKLPFLALAHDCRTLARLGRKLRGLLEEPEELPEPIPPEPELELPELFEESELPETAPEPLPAAATELPELVTRRDGFRSFGVRGGGAVRLRFWGRGRKAPAAAPAPAATVEETTVARLALPVWQTMLAGGLACVAHRAVAGSVEDLLKRGGVRQAPQARSVGVEMSFGTEAVGGTGRSFFQVGTSRRFADLHTHWRRCAGSGQEPAEVLWGISFWGFVLQLVCALVKPR</sequence>
<accession>A0ABP0R1C6</accession>
<keyword evidence="4" id="KW-1185">Reference proteome</keyword>
<feature type="region of interest" description="Disordered" evidence="1">
    <location>
        <begin position="371"/>
        <end position="390"/>
    </location>
</feature>
<dbReference type="InterPro" id="IPR013815">
    <property type="entry name" value="ATP_grasp_subdomain_1"/>
</dbReference>
<dbReference type="EMBL" id="CAXAMN010025328">
    <property type="protein sequence ID" value="CAK9094368.1"/>
    <property type="molecule type" value="Genomic_DNA"/>
</dbReference>
<name>A0ABP0R1C6_9DINO</name>
<dbReference type="PANTHER" id="PTHR22931">
    <property type="entry name" value="PHOSPHOENOLPYRUVATE DIKINASE-RELATED"/>
    <property type="match status" value="1"/>
</dbReference>
<dbReference type="Gene3D" id="3.30.1490.20">
    <property type="entry name" value="ATP-grasp fold, A domain"/>
    <property type="match status" value="1"/>
</dbReference>
<evidence type="ECO:0000256" key="1">
    <source>
        <dbReference type="SAM" id="MobiDB-lite"/>
    </source>
</evidence>
<dbReference type="Gene3D" id="1.20.80.30">
    <property type="match status" value="1"/>
</dbReference>
<organism evidence="3 4">
    <name type="scientific">Durusdinium trenchii</name>
    <dbReference type="NCBI Taxonomy" id="1381693"/>
    <lineage>
        <taxon>Eukaryota</taxon>
        <taxon>Sar</taxon>
        <taxon>Alveolata</taxon>
        <taxon>Dinophyceae</taxon>
        <taxon>Suessiales</taxon>
        <taxon>Symbiodiniaceae</taxon>
        <taxon>Durusdinium</taxon>
    </lineage>
</organism>
<protein>
    <recommendedName>
        <fullName evidence="2">DUF4116 domain-containing protein</fullName>
    </recommendedName>
</protein>
<dbReference type="SUPFAM" id="SSF56059">
    <property type="entry name" value="Glutathione synthetase ATP-binding domain-like"/>
    <property type="match status" value="1"/>
</dbReference>
<evidence type="ECO:0000313" key="3">
    <source>
        <dbReference type="EMBL" id="CAK9094368.1"/>
    </source>
</evidence>
<reference evidence="3 4" key="1">
    <citation type="submission" date="2024-02" db="EMBL/GenBank/DDBJ databases">
        <authorList>
            <person name="Chen Y."/>
            <person name="Shah S."/>
            <person name="Dougan E. K."/>
            <person name="Thang M."/>
            <person name="Chan C."/>
        </authorList>
    </citation>
    <scope>NUCLEOTIDE SEQUENCE [LARGE SCALE GENOMIC DNA]</scope>
</reference>
<feature type="domain" description="DUF4116" evidence="2">
    <location>
        <begin position="81"/>
        <end position="126"/>
    </location>
</feature>
<dbReference type="Proteomes" id="UP001642484">
    <property type="component" value="Unassembled WGS sequence"/>
</dbReference>
<gene>
    <name evidence="3" type="ORF">CCMP2556_LOCUS45012</name>
</gene>
<evidence type="ECO:0000259" key="2">
    <source>
        <dbReference type="Pfam" id="PF13475"/>
    </source>
</evidence>
<dbReference type="PANTHER" id="PTHR22931:SF9">
    <property type="entry name" value="PYRUVATE, PHOSPHATE DIKINASE 1, CHLOROPLASTIC"/>
    <property type="match status" value="1"/>
</dbReference>
<dbReference type="InterPro" id="IPR025197">
    <property type="entry name" value="DUF4116"/>
</dbReference>
<comment type="caution">
    <text evidence="3">The sequence shown here is derived from an EMBL/GenBank/DDBJ whole genome shotgun (WGS) entry which is preliminary data.</text>
</comment>
<feature type="domain" description="DUF4116" evidence="2">
    <location>
        <begin position="28"/>
        <end position="76"/>
    </location>
</feature>
<dbReference type="InterPro" id="IPR010121">
    <property type="entry name" value="Pyruvate_phosphate_dikinase"/>
</dbReference>
<proteinExistence type="predicted"/>
<evidence type="ECO:0000313" key="4">
    <source>
        <dbReference type="Proteomes" id="UP001642484"/>
    </source>
</evidence>